<dbReference type="CDD" id="cd07067">
    <property type="entry name" value="HP_PGM_like"/>
    <property type="match status" value="1"/>
</dbReference>
<dbReference type="Gene3D" id="3.40.50.1240">
    <property type="entry name" value="Phosphoglycerate mutase-like"/>
    <property type="match status" value="1"/>
</dbReference>
<dbReference type="InterPro" id="IPR029033">
    <property type="entry name" value="His_PPase_superfam"/>
</dbReference>
<dbReference type="SUPFAM" id="SSF53254">
    <property type="entry name" value="Phosphoglycerate mutase-like"/>
    <property type="match status" value="1"/>
</dbReference>
<evidence type="ECO:0000313" key="1">
    <source>
        <dbReference type="EMBL" id="SDY49901.1"/>
    </source>
</evidence>
<dbReference type="InterPro" id="IPR013078">
    <property type="entry name" value="His_Pase_superF_clade-1"/>
</dbReference>
<sequence length="150" mass="16861">MDLILWRHAEARDGFPDASRELTEKGLKQSQKIARWLKPRLPTNTRIVVSPAKRTQQTVQALTFEFETLDQVGTGAMPHAVLTAINWPYDDNTTIVVGHQPTLGKIASFLLYGDDAGLSVRKGSIWWFGCRHRNGQENIVLRAVLTPEVI</sequence>
<proteinExistence type="predicted"/>
<name>A0A1H3KCP7_9PROT</name>
<keyword evidence="2" id="KW-1185">Reference proteome</keyword>
<dbReference type="OrthoDB" id="9814783at2"/>
<gene>
    <name evidence="1" type="ORF">SAMN05421881_103920</name>
</gene>
<evidence type="ECO:0000313" key="2">
    <source>
        <dbReference type="Proteomes" id="UP000198640"/>
    </source>
</evidence>
<dbReference type="RefSeq" id="WP_090414630.1">
    <property type="nucleotide sequence ID" value="NZ_FNOY01000039.1"/>
</dbReference>
<dbReference type="SMART" id="SM00855">
    <property type="entry name" value="PGAM"/>
    <property type="match status" value="1"/>
</dbReference>
<protein>
    <submittedName>
        <fullName evidence="1">Phosphohistidine phosphatase</fullName>
    </submittedName>
</protein>
<dbReference type="STRING" id="44576.SAMN05421881_103920"/>
<dbReference type="Pfam" id="PF00300">
    <property type="entry name" value="His_Phos_1"/>
    <property type="match status" value="1"/>
</dbReference>
<organism evidence="1 2">
    <name type="scientific">Nitrosomonas halophila</name>
    <dbReference type="NCBI Taxonomy" id="44576"/>
    <lineage>
        <taxon>Bacteria</taxon>
        <taxon>Pseudomonadati</taxon>
        <taxon>Pseudomonadota</taxon>
        <taxon>Betaproteobacteria</taxon>
        <taxon>Nitrosomonadales</taxon>
        <taxon>Nitrosomonadaceae</taxon>
        <taxon>Nitrosomonas</taxon>
    </lineage>
</organism>
<reference evidence="1 2" key="1">
    <citation type="submission" date="2016-10" db="EMBL/GenBank/DDBJ databases">
        <authorList>
            <person name="de Groot N.N."/>
        </authorList>
    </citation>
    <scope>NUCLEOTIDE SEQUENCE [LARGE SCALE GENOMIC DNA]</scope>
    <source>
        <strain evidence="1 2">Nm1</strain>
    </source>
</reference>
<dbReference type="Proteomes" id="UP000198640">
    <property type="component" value="Unassembled WGS sequence"/>
</dbReference>
<accession>A0A1H3KCP7</accession>
<dbReference type="AlphaFoldDB" id="A0A1H3KCP7"/>
<dbReference type="EMBL" id="FNOY01000039">
    <property type="protein sequence ID" value="SDY49901.1"/>
    <property type="molecule type" value="Genomic_DNA"/>
</dbReference>